<reference evidence="3" key="2">
    <citation type="journal article" date="2019" name="IMA Fungus">
        <title>Genome sequencing and comparison of five Tilletia species to identify candidate genes for the detection of regulated species infecting wheat.</title>
        <authorList>
            <person name="Nguyen H.D.T."/>
            <person name="Sultana T."/>
            <person name="Kesanakurti P."/>
            <person name="Hambleton S."/>
        </authorList>
    </citation>
    <scope>NUCLEOTIDE SEQUENCE</scope>
    <source>
        <strain evidence="3">DAOMC 236416</strain>
    </source>
</reference>
<keyword evidence="4" id="KW-1185">Reference proteome</keyword>
<dbReference type="AlphaFoldDB" id="A0A8T8SE47"/>
<sequence>PAPISPISSQSASGSIASAPVEASLDVVTSPSRVHGTEGSQHLSSSSSLALNPPIVAALESPVSELPSPVGIEQSDEPDAAAAATAVATAAIAAAAASNGSNKQQTRTAGSSPQPPKRSKWPLAGADKSNWRGAGWRADLDVPHLDQDVYMRPSWLATLLSSSASLTSSPDALDPFKNSTHAAAGLPPKVRGTSSMAIYRYYPRVSSPPEDGHDFTLFYIREKEVRALDFATGTGTDPDTALISMKKLGNQSVQSHSLSLYPAKRSVMVTSVAVRNSGESSDVFDIAPLPRESAGLSEIAEFSSVREARERCQRYSRFSQSLRSLGQGRQTIEIRDLDNQVTKAISTSRPTTEIFFCGTGSLSPSTTTTGAVLFDYQQKEILGEVTSPPVKDTAWSIDGQNIAPLSRHTLTSANKILATSHLIH</sequence>
<dbReference type="EMBL" id="LWDF02001556">
    <property type="protein sequence ID" value="KAE8238011.1"/>
    <property type="molecule type" value="Genomic_DNA"/>
</dbReference>
<accession>A0A8T8SE47</accession>
<feature type="compositionally biased region" description="Low complexity" evidence="1">
    <location>
        <begin position="80"/>
        <end position="97"/>
    </location>
</feature>
<feature type="compositionally biased region" description="Polar residues" evidence="1">
    <location>
        <begin position="98"/>
        <end position="112"/>
    </location>
</feature>
<dbReference type="GO" id="GO:0030117">
    <property type="term" value="C:membrane coat"/>
    <property type="evidence" value="ECO:0007669"/>
    <property type="project" value="InterPro"/>
</dbReference>
<feature type="region of interest" description="Disordered" evidence="1">
    <location>
        <begin position="28"/>
        <end position="48"/>
    </location>
</feature>
<gene>
    <name evidence="3" type="ORF">A4X13_0g8553</name>
</gene>
<dbReference type="GO" id="GO:0006886">
    <property type="term" value="P:intracellular protein transport"/>
    <property type="evidence" value="ECO:0007669"/>
    <property type="project" value="InterPro"/>
</dbReference>
<feature type="compositionally biased region" description="Polar residues" evidence="1">
    <location>
        <begin position="28"/>
        <end position="42"/>
    </location>
</feature>
<evidence type="ECO:0000256" key="1">
    <source>
        <dbReference type="SAM" id="MobiDB-lite"/>
    </source>
</evidence>
<dbReference type="InterPro" id="IPR006692">
    <property type="entry name" value="Beta-prop_COPA/B_2nd"/>
</dbReference>
<comment type="caution">
    <text evidence="3">The sequence shown here is derived from an EMBL/GenBank/DDBJ whole genome shotgun (WGS) entry which is preliminary data.</text>
</comment>
<organism evidence="3 4">
    <name type="scientific">Tilletia indica</name>
    <dbReference type="NCBI Taxonomy" id="43049"/>
    <lineage>
        <taxon>Eukaryota</taxon>
        <taxon>Fungi</taxon>
        <taxon>Dikarya</taxon>
        <taxon>Basidiomycota</taxon>
        <taxon>Ustilaginomycotina</taxon>
        <taxon>Exobasidiomycetes</taxon>
        <taxon>Tilletiales</taxon>
        <taxon>Tilletiaceae</taxon>
        <taxon>Tilletia</taxon>
    </lineage>
</organism>
<protein>
    <recommendedName>
        <fullName evidence="2">COPA/B second beta-propeller domain-containing protein</fullName>
    </recommendedName>
</protein>
<proteinExistence type="predicted"/>
<feature type="domain" description="COPA/B second beta-propeller" evidence="2">
    <location>
        <begin position="222"/>
        <end position="417"/>
    </location>
</feature>
<name>A0A8T8SE47_9BASI</name>
<dbReference type="GO" id="GO:0005198">
    <property type="term" value="F:structural molecule activity"/>
    <property type="evidence" value="ECO:0007669"/>
    <property type="project" value="InterPro"/>
</dbReference>
<dbReference type="GO" id="GO:0016192">
    <property type="term" value="P:vesicle-mediated transport"/>
    <property type="evidence" value="ECO:0007669"/>
    <property type="project" value="InterPro"/>
</dbReference>
<evidence type="ECO:0000259" key="2">
    <source>
        <dbReference type="Pfam" id="PF04053"/>
    </source>
</evidence>
<reference evidence="3" key="1">
    <citation type="submission" date="2016-04" db="EMBL/GenBank/DDBJ databases">
        <authorList>
            <person name="Nguyen H.D."/>
            <person name="Samba Siva P."/>
            <person name="Cullis J."/>
            <person name="Levesque C.A."/>
            <person name="Hambleton S."/>
        </authorList>
    </citation>
    <scope>NUCLEOTIDE SEQUENCE</scope>
    <source>
        <strain evidence="3">DAOMC 236416</strain>
    </source>
</reference>
<feature type="non-terminal residue" evidence="3">
    <location>
        <position position="1"/>
    </location>
</feature>
<evidence type="ECO:0000313" key="3">
    <source>
        <dbReference type="EMBL" id="KAE8238011.1"/>
    </source>
</evidence>
<evidence type="ECO:0000313" key="4">
    <source>
        <dbReference type="Proteomes" id="UP000077521"/>
    </source>
</evidence>
<dbReference type="Proteomes" id="UP000077521">
    <property type="component" value="Unassembled WGS sequence"/>
</dbReference>
<dbReference type="Pfam" id="PF04053">
    <property type="entry name" value="B-prop_COPA_B_2nd"/>
    <property type="match status" value="1"/>
</dbReference>
<feature type="region of interest" description="Disordered" evidence="1">
    <location>
        <begin position="60"/>
        <end position="128"/>
    </location>
</feature>